<dbReference type="Proteomes" id="UP000234752">
    <property type="component" value="Chromosome eg_1"/>
</dbReference>
<evidence type="ECO:0000259" key="8">
    <source>
        <dbReference type="PROSITE" id="PS51387"/>
    </source>
</evidence>
<dbReference type="GO" id="GO:0008720">
    <property type="term" value="F:D-lactate dehydrogenase (NAD+) activity"/>
    <property type="evidence" value="ECO:0007669"/>
    <property type="project" value="TreeGrafter"/>
</dbReference>
<name>A0A2K9NDL9_9PROT</name>
<dbReference type="InterPro" id="IPR016164">
    <property type="entry name" value="FAD-linked_Oxase-like_C"/>
</dbReference>
<dbReference type="InterPro" id="IPR016169">
    <property type="entry name" value="FAD-bd_PCMH_sub2"/>
</dbReference>
<keyword evidence="5" id="KW-0809">Transit peptide</keyword>
<dbReference type="InterPro" id="IPR016166">
    <property type="entry name" value="FAD-bd_PCMH"/>
</dbReference>
<dbReference type="EC" id="1.1.2.4" evidence="7"/>
<protein>
    <recommendedName>
        <fullName evidence="7">D-lactate dehydrogenase (cytochrome)</fullName>
        <ecNumber evidence="7">1.1.2.4</ecNumber>
    </recommendedName>
</protein>
<dbReference type="InterPro" id="IPR036318">
    <property type="entry name" value="FAD-bd_PCMH-like_sf"/>
</dbReference>
<reference evidence="9 10" key="1">
    <citation type="submission" date="2017-12" db="EMBL/GenBank/DDBJ databases">
        <title>Genomes of bacteria within cyanobacterial aggregates.</title>
        <authorList>
            <person name="Cai H."/>
        </authorList>
    </citation>
    <scope>NUCLEOTIDE SEQUENCE [LARGE SCALE GENOMIC DNA]</scope>
    <source>
        <strain evidence="9 10">TH16</strain>
    </source>
</reference>
<dbReference type="KEGG" id="ncb:C0V82_13920"/>
<evidence type="ECO:0000256" key="4">
    <source>
        <dbReference type="ARBA" id="ARBA00022827"/>
    </source>
</evidence>
<dbReference type="Gene3D" id="3.30.465.10">
    <property type="match status" value="1"/>
</dbReference>
<dbReference type="Pfam" id="PF01565">
    <property type="entry name" value="FAD_binding_4"/>
    <property type="match status" value="1"/>
</dbReference>
<evidence type="ECO:0000256" key="5">
    <source>
        <dbReference type="ARBA" id="ARBA00022946"/>
    </source>
</evidence>
<dbReference type="AlphaFoldDB" id="A0A2K9NDL9"/>
<comment type="similarity">
    <text evidence="2">Belongs to the FAD-binding oxidoreductase/transferase type 4 family.</text>
</comment>
<gene>
    <name evidence="9" type="ORF">C0V82_13920</name>
</gene>
<sequence length="543" mass="57110">MAGQIKAGARMPDNLPPHDPITGLTADISAAIGADRVSLSPERRALFSQDIWSKAPHPVDIVVTPTDTQSLAHAVRLAAAAGLAVLPRGGGMSYTGGYVGAAPPALLIDMSAMDRVLSIDPDNMRVTVEAGCTWKALHAALSPLGLRTPFWGPLSGISSTVGGGLSQQNAFFGAGLYGTTSESIIGLRVVLSDGTMLTTGARRPQDGNPFYRFYGPDLTGLFCGDCGALGIKAEITLRLMPLPAHEGYLSFSFGERDQCLAALADVVRSGIAAETCAFDPALARVRMKRASMLSDVKALGNVIAKQKSIMGGVREAARIALAGRSFIPDECWSLHLTVEGRSAAAVEADLTALRAIGRRHQGAEVENTIPKVLRAQPFTPLNNVLGPAGERWVPVHGIVAPGDAIAAQAAVEEALATMAVELTDACVTIGYMLTSMSTNSFLIEPVFFWPEAREALHEATVEPGILSRLPLQAPNPTVTALVARARKAVVTALQPFGAAHFQVGRTYPLSQDSDPAAFALLRAIKASIDPDHRINPGVLGLQD</sequence>
<evidence type="ECO:0000256" key="1">
    <source>
        <dbReference type="ARBA" id="ARBA00001974"/>
    </source>
</evidence>
<dbReference type="GO" id="GO:0004458">
    <property type="term" value="F:D-lactate dehydrogenase (cytochrome) activity"/>
    <property type="evidence" value="ECO:0007669"/>
    <property type="project" value="UniProtKB-EC"/>
</dbReference>
<dbReference type="GO" id="GO:1903457">
    <property type="term" value="P:lactate catabolic process"/>
    <property type="evidence" value="ECO:0007669"/>
    <property type="project" value="TreeGrafter"/>
</dbReference>
<keyword evidence="10" id="KW-1185">Reference proteome</keyword>
<dbReference type="SUPFAM" id="SSF55103">
    <property type="entry name" value="FAD-linked oxidases, C-terminal domain"/>
    <property type="match status" value="1"/>
</dbReference>
<dbReference type="PANTHER" id="PTHR11748:SF111">
    <property type="entry name" value="D-LACTATE DEHYDROGENASE, MITOCHONDRIAL-RELATED"/>
    <property type="match status" value="1"/>
</dbReference>
<dbReference type="InterPro" id="IPR004113">
    <property type="entry name" value="FAD-bd_oxidored_4_C"/>
</dbReference>
<comment type="cofactor">
    <cofactor evidence="1">
        <name>FAD</name>
        <dbReference type="ChEBI" id="CHEBI:57692"/>
    </cofactor>
</comment>
<keyword evidence="6" id="KW-0560">Oxidoreductase</keyword>
<evidence type="ECO:0000313" key="10">
    <source>
        <dbReference type="Proteomes" id="UP000234752"/>
    </source>
</evidence>
<dbReference type="PANTHER" id="PTHR11748">
    <property type="entry name" value="D-LACTATE DEHYDROGENASE"/>
    <property type="match status" value="1"/>
</dbReference>
<evidence type="ECO:0000256" key="3">
    <source>
        <dbReference type="ARBA" id="ARBA00022630"/>
    </source>
</evidence>
<keyword evidence="4" id="KW-0274">FAD</keyword>
<evidence type="ECO:0000256" key="6">
    <source>
        <dbReference type="ARBA" id="ARBA00023002"/>
    </source>
</evidence>
<evidence type="ECO:0000256" key="7">
    <source>
        <dbReference type="ARBA" id="ARBA00038897"/>
    </source>
</evidence>
<dbReference type="PROSITE" id="PS51387">
    <property type="entry name" value="FAD_PCMH"/>
    <property type="match status" value="1"/>
</dbReference>
<dbReference type="EMBL" id="CP025611">
    <property type="protein sequence ID" value="AUN31204.1"/>
    <property type="molecule type" value="Genomic_DNA"/>
</dbReference>
<organism evidence="9 10">
    <name type="scientific">Niveispirillum cyanobacteriorum</name>
    <dbReference type="NCBI Taxonomy" id="1612173"/>
    <lineage>
        <taxon>Bacteria</taxon>
        <taxon>Pseudomonadati</taxon>
        <taxon>Pseudomonadota</taxon>
        <taxon>Alphaproteobacteria</taxon>
        <taxon>Rhodospirillales</taxon>
        <taxon>Azospirillaceae</taxon>
        <taxon>Niveispirillum</taxon>
    </lineage>
</organism>
<accession>A0A2K9NDL9</accession>
<dbReference type="GO" id="GO:0071949">
    <property type="term" value="F:FAD binding"/>
    <property type="evidence" value="ECO:0007669"/>
    <property type="project" value="InterPro"/>
</dbReference>
<evidence type="ECO:0000313" key="9">
    <source>
        <dbReference type="EMBL" id="AUN31204.1"/>
    </source>
</evidence>
<dbReference type="Pfam" id="PF02913">
    <property type="entry name" value="FAD-oxidase_C"/>
    <property type="match status" value="1"/>
</dbReference>
<dbReference type="InterPro" id="IPR006094">
    <property type="entry name" value="Oxid_FAD_bind_N"/>
</dbReference>
<evidence type="ECO:0000256" key="2">
    <source>
        <dbReference type="ARBA" id="ARBA00008000"/>
    </source>
</evidence>
<feature type="domain" description="FAD-binding PCMH-type" evidence="8">
    <location>
        <begin position="54"/>
        <end position="242"/>
    </location>
</feature>
<dbReference type="SUPFAM" id="SSF56176">
    <property type="entry name" value="FAD-binding/transporter-associated domain-like"/>
    <property type="match status" value="1"/>
</dbReference>
<keyword evidence="3" id="KW-0285">Flavoprotein</keyword>
<proteinExistence type="inferred from homology"/>